<dbReference type="Proteomes" id="UP000005555">
    <property type="component" value="Unassembled WGS sequence"/>
</dbReference>
<evidence type="ECO:0000256" key="4">
    <source>
        <dbReference type="PROSITE-ProRule" id="PRU00236"/>
    </source>
</evidence>
<evidence type="ECO:0000313" key="7">
    <source>
        <dbReference type="Proteomes" id="UP000005555"/>
    </source>
</evidence>
<dbReference type="InterPro" id="IPR029035">
    <property type="entry name" value="DHS-like_NAD/FAD-binding_dom"/>
</dbReference>
<dbReference type="Pfam" id="PF02146">
    <property type="entry name" value="SIR2"/>
    <property type="match status" value="1"/>
</dbReference>
<evidence type="ECO:0000259" key="5">
    <source>
        <dbReference type="PROSITE" id="PS50305"/>
    </source>
</evidence>
<protein>
    <recommendedName>
        <fullName evidence="1">protein acetyllysine N-acetyltransferase</fullName>
        <ecNumber evidence="1">2.3.1.286</ecNumber>
    </recommendedName>
</protein>
<accession>Q1YSP9</accession>
<dbReference type="SUPFAM" id="SSF52467">
    <property type="entry name" value="DHS-like NAD/FAD-binding domain"/>
    <property type="match status" value="1"/>
</dbReference>
<feature type="binding site" evidence="4">
    <location>
        <position position="123"/>
    </location>
    <ligand>
        <name>Zn(2+)</name>
        <dbReference type="ChEBI" id="CHEBI:29105"/>
    </ligand>
</feature>
<keyword evidence="2" id="KW-0808">Transferase</keyword>
<dbReference type="HOGENOM" id="CLU_023643_3_2_6"/>
<dbReference type="OrthoDB" id="9800582at2"/>
<dbReference type="STRING" id="314287.GB2207_11088"/>
<dbReference type="InterPro" id="IPR026591">
    <property type="entry name" value="Sirtuin_cat_small_dom_sf"/>
</dbReference>
<keyword evidence="7" id="KW-1185">Reference proteome</keyword>
<keyword evidence="4" id="KW-0862">Zinc</keyword>
<keyword evidence="4" id="KW-0479">Metal-binding</keyword>
<keyword evidence="6" id="KW-0378">Hydrolase</keyword>
<dbReference type="InterPro" id="IPR026590">
    <property type="entry name" value="Ssirtuin_cat_dom"/>
</dbReference>
<feature type="binding site" evidence="4">
    <location>
        <position position="177"/>
    </location>
    <ligand>
        <name>Zn(2+)</name>
        <dbReference type="ChEBI" id="CHEBI:29105"/>
    </ligand>
</feature>
<dbReference type="NCBIfam" id="NF003738">
    <property type="entry name" value="PRK05333.1"/>
    <property type="match status" value="1"/>
</dbReference>
<evidence type="ECO:0000313" key="6">
    <source>
        <dbReference type="EMBL" id="EAS47157.1"/>
    </source>
</evidence>
<keyword evidence="3" id="KW-0520">NAD</keyword>
<dbReference type="InterPro" id="IPR050134">
    <property type="entry name" value="NAD-dep_sirtuin_deacylases"/>
</dbReference>
<dbReference type="InterPro" id="IPR003000">
    <property type="entry name" value="Sirtuin"/>
</dbReference>
<dbReference type="PANTHER" id="PTHR11085">
    <property type="entry name" value="NAD-DEPENDENT PROTEIN DEACYLASE SIRTUIN-5, MITOCHONDRIAL-RELATED"/>
    <property type="match status" value="1"/>
</dbReference>
<reference evidence="6 7" key="1">
    <citation type="submission" date="2006-03" db="EMBL/GenBank/DDBJ databases">
        <authorList>
            <person name="Giovannoni S.J."/>
            <person name="Cho J.-C."/>
            <person name="Ferriera S."/>
            <person name="Johnson J."/>
            <person name="Kravitz S."/>
            <person name="Halpern A."/>
            <person name="Remington K."/>
            <person name="Beeson K."/>
            <person name="Tran B."/>
            <person name="Rogers Y.-H."/>
            <person name="Friedman R."/>
            <person name="Venter J.C."/>
        </authorList>
    </citation>
    <scope>NUCLEOTIDE SEQUENCE [LARGE SCALE GENOMIC DNA]</scope>
    <source>
        <strain evidence="6 7">HTCC2207</strain>
    </source>
</reference>
<organism evidence="6 7">
    <name type="scientific">gamma proteobacterium HTCC2207</name>
    <dbReference type="NCBI Taxonomy" id="314287"/>
    <lineage>
        <taxon>Bacteria</taxon>
        <taxon>Pseudomonadati</taxon>
        <taxon>Pseudomonadota</taxon>
        <taxon>Gammaproteobacteria</taxon>
        <taxon>Cellvibrionales</taxon>
        <taxon>Porticoccaceae</taxon>
        <taxon>SAR92 clade</taxon>
    </lineage>
</organism>
<dbReference type="GO" id="GO:0070403">
    <property type="term" value="F:NAD+ binding"/>
    <property type="evidence" value="ECO:0007669"/>
    <property type="project" value="InterPro"/>
</dbReference>
<name>Q1YSP9_9GAMM</name>
<feature type="binding site" evidence="4">
    <location>
        <position position="174"/>
    </location>
    <ligand>
        <name>Zn(2+)</name>
        <dbReference type="ChEBI" id="CHEBI:29105"/>
    </ligand>
</feature>
<dbReference type="eggNOG" id="COG0846">
    <property type="taxonomic scope" value="Bacteria"/>
</dbReference>
<feature type="domain" description="Deacetylase sirtuin-type" evidence="5">
    <location>
        <begin position="1"/>
        <end position="270"/>
    </location>
</feature>
<dbReference type="GO" id="GO:0016787">
    <property type="term" value="F:hydrolase activity"/>
    <property type="evidence" value="ECO:0007669"/>
    <property type="project" value="UniProtKB-KW"/>
</dbReference>
<evidence type="ECO:0000256" key="3">
    <source>
        <dbReference type="ARBA" id="ARBA00023027"/>
    </source>
</evidence>
<feature type="active site" description="Proton acceptor" evidence="4">
    <location>
        <position position="115"/>
    </location>
</feature>
<dbReference type="GO" id="GO:0046872">
    <property type="term" value="F:metal ion binding"/>
    <property type="evidence" value="ECO:0007669"/>
    <property type="project" value="UniProtKB-KW"/>
</dbReference>
<dbReference type="EC" id="2.3.1.286" evidence="1"/>
<dbReference type="Gene3D" id="3.30.1600.10">
    <property type="entry name" value="SIR2/SIRT2 'Small Domain"/>
    <property type="match status" value="1"/>
</dbReference>
<dbReference type="Gene3D" id="3.40.50.1220">
    <property type="entry name" value="TPP-binding domain"/>
    <property type="match status" value="1"/>
</dbReference>
<evidence type="ECO:0000256" key="1">
    <source>
        <dbReference type="ARBA" id="ARBA00012928"/>
    </source>
</evidence>
<comment type="caution">
    <text evidence="6">The sequence shown here is derived from an EMBL/GenBank/DDBJ whole genome shotgun (WGS) entry which is preliminary data.</text>
</comment>
<dbReference type="GO" id="GO:0017136">
    <property type="term" value="F:histone deacetylase activity, NAD-dependent"/>
    <property type="evidence" value="ECO:0007669"/>
    <property type="project" value="TreeGrafter"/>
</dbReference>
<gene>
    <name evidence="6" type="ORF">GB2207_11088</name>
</gene>
<dbReference type="PROSITE" id="PS50305">
    <property type="entry name" value="SIRTUIN"/>
    <property type="match status" value="1"/>
</dbReference>
<dbReference type="EMBL" id="AAPI01000003">
    <property type="protein sequence ID" value="EAS47157.1"/>
    <property type="molecule type" value="Genomic_DNA"/>
</dbReference>
<evidence type="ECO:0000256" key="2">
    <source>
        <dbReference type="ARBA" id="ARBA00022679"/>
    </source>
</evidence>
<dbReference type="PANTHER" id="PTHR11085:SF10">
    <property type="entry name" value="NAD-DEPENDENT PROTEIN DEACYLASE SIRTUIN-5, MITOCHONDRIAL-RELATED"/>
    <property type="match status" value="1"/>
</dbReference>
<feature type="binding site" evidence="4">
    <location>
        <position position="126"/>
    </location>
    <ligand>
        <name>Zn(2+)</name>
        <dbReference type="ChEBI" id="CHEBI:29105"/>
    </ligand>
</feature>
<proteinExistence type="predicted"/>
<dbReference type="AlphaFoldDB" id="Q1YSP9"/>
<sequence>MQTVIRLLNSKARWLVLTGAGVSAESGVPTYRNQRGEWQRKPPVTHQEFTGNHQARQRFWARNLVGWRFMSSARPNGAHSALASLEKAGAVSCLVTQNVDGLHQRAGSQKVIDLHGRVDSVSCLSCKLRLPRAPLQTWLEANNPDFAKLAGAIAPDGDADVDNLDHSSMQVPDCENCGGVLKPDAVFFGDSVPAQRVADAEQQMKDADGLVVVGSSLVAFSGYRFCLWASKQGKPIVIINDGKTRGDELATAKVAGLCGDVLQGWLQGNL</sequence>